<proteinExistence type="predicted"/>
<dbReference type="AlphaFoldDB" id="A0AAV3YT09"/>
<dbReference type="Proteomes" id="UP000735302">
    <property type="component" value="Unassembled WGS sequence"/>
</dbReference>
<protein>
    <submittedName>
        <fullName evidence="1">Uncharacterized protein</fullName>
    </submittedName>
</protein>
<name>A0AAV3YT09_9GAST</name>
<gene>
    <name evidence="1" type="ORF">PoB_001167900</name>
</gene>
<keyword evidence="2" id="KW-1185">Reference proteome</keyword>
<comment type="caution">
    <text evidence="1">The sequence shown here is derived from an EMBL/GenBank/DDBJ whole genome shotgun (WGS) entry which is preliminary data.</text>
</comment>
<sequence>MSDMRLLANIKLEMRRIKQDDTLGGKYVIDRDNFQIFEQSIESMSSTEDDSMKGGIKLKIGYLLKKPINFCKGYYIQIYDISMAEEVDRFASLLDLNGNFIFYGAQLQCEQRRSSLRKLKELPKEQDLTKLWGLCSL</sequence>
<evidence type="ECO:0000313" key="1">
    <source>
        <dbReference type="EMBL" id="GFN85173.1"/>
    </source>
</evidence>
<organism evidence="1 2">
    <name type="scientific">Plakobranchus ocellatus</name>
    <dbReference type="NCBI Taxonomy" id="259542"/>
    <lineage>
        <taxon>Eukaryota</taxon>
        <taxon>Metazoa</taxon>
        <taxon>Spiralia</taxon>
        <taxon>Lophotrochozoa</taxon>
        <taxon>Mollusca</taxon>
        <taxon>Gastropoda</taxon>
        <taxon>Heterobranchia</taxon>
        <taxon>Euthyneura</taxon>
        <taxon>Panpulmonata</taxon>
        <taxon>Sacoglossa</taxon>
        <taxon>Placobranchoidea</taxon>
        <taxon>Plakobranchidae</taxon>
        <taxon>Plakobranchus</taxon>
    </lineage>
</organism>
<evidence type="ECO:0000313" key="2">
    <source>
        <dbReference type="Proteomes" id="UP000735302"/>
    </source>
</evidence>
<dbReference type="EMBL" id="BLXT01001379">
    <property type="protein sequence ID" value="GFN85173.1"/>
    <property type="molecule type" value="Genomic_DNA"/>
</dbReference>
<reference evidence="1 2" key="1">
    <citation type="journal article" date="2021" name="Elife">
        <title>Chloroplast acquisition without the gene transfer in kleptoplastic sea slugs, Plakobranchus ocellatus.</title>
        <authorList>
            <person name="Maeda T."/>
            <person name="Takahashi S."/>
            <person name="Yoshida T."/>
            <person name="Shimamura S."/>
            <person name="Takaki Y."/>
            <person name="Nagai Y."/>
            <person name="Toyoda A."/>
            <person name="Suzuki Y."/>
            <person name="Arimoto A."/>
            <person name="Ishii H."/>
            <person name="Satoh N."/>
            <person name="Nishiyama T."/>
            <person name="Hasebe M."/>
            <person name="Maruyama T."/>
            <person name="Minagawa J."/>
            <person name="Obokata J."/>
            <person name="Shigenobu S."/>
        </authorList>
    </citation>
    <scope>NUCLEOTIDE SEQUENCE [LARGE SCALE GENOMIC DNA]</scope>
</reference>
<accession>A0AAV3YT09</accession>